<proteinExistence type="predicted"/>
<feature type="region of interest" description="Disordered" evidence="1">
    <location>
        <begin position="16"/>
        <end position="39"/>
    </location>
</feature>
<dbReference type="OrthoDB" id="387164at2759"/>
<feature type="domain" description="DUF4211" evidence="2">
    <location>
        <begin position="671"/>
        <end position="769"/>
    </location>
</feature>
<feature type="region of interest" description="Disordered" evidence="1">
    <location>
        <begin position="501"/>
        <end position="540"/>
    </location>
</feature>
<sequence length="1039" mass="122565">MINTNYHTTKLKGDCDINSAQSKKSSSVYEEDNDKHKEKEFVDKNCNGVRKKKLFALTKGLNITNVSKLNDNDLNKSVVKTKNRLKKIINSDSSSDGAYDDNIVIKENGKRRKKKKKKIDSDEDEENTEEENEVENDEEGGKDNNCNVIELKDENDKESTDLYNLDNDCDKNVKSLIKNNSYIKQTKCVSIEDKKQSNKYFTDKDDQIRNNTNSCRDSSNSRMKIKEKIAYLASPDFFLIRDGSNENINKDKLNNNPAISSIPVINLFSETESKEISTDNTKSNSSDNSDDMNRKTRNKKKKISKYNNKERKKMNKRDKKKYNYDNYNTVDDSYNSENDNSYSSDRYVNSKENSFYDDGSEYENNSNDDNHSYEYELHLKLFNEQNWNDNNFQYSSLSIKKTMKLYIEFIILSLLSPNLKYDSDFFHISENVKSAKTRLKENYANIYNKIMQKKSLQECFNNSEESEIEEDNETIKSEHAATKKKKKSLKKLSENIIDLEDSLKEDEPKEISSDNNYNEDQNGEKTDNQAKKKKKKYVLSDSDSDTARSCNVIEIVDENKSETENDDNNICEENSESVLEIEDLKKDNKNKQLLKGKTLLRDTESSKDSSCGKDSEEEENNYNFEEGESNEFDEEDLLINRSSDDDRDYIFDYKKKSEKKKITKEINDNIIHKILNNDTMINLYEYAKNDEGYSNYDFLKILCKIRSIKDPNYYENHIKKIENKILSKRDQFESHPFDTQFKNILKNYANIFISYLEHNNAYCSCCNRKLTYACPVFFIKPFYKSSDLWKNSFYNFMKINNYEYFGQIGLTTLIDPAKISNSRFEDDNKMRKIKEANKLFIKNQNEKLQNNLLIQIDTNTTIDNKVIESHEQYIQNYLNQCEESKGYRYTGDIDEKRFQKKKDSHKMKTVYSFFTNINNNDRDSNLSFVLKNVCDNFSSASKYYIEKDIIVLHLGSFCVSTVYYWHVFHHYKFFFTKYIYMKLSNLYKKDKNLFKEPFLLAHIISKKLNKELYKDFKILMNIDISKIQQKWNERDMFVK</sequence>
<evidence type="ECO:0000259" key="2">
    <source>
        <dbReference type="Pfam" id="PF13926"/>
    </source>
</evidence>
<feature type="compositionally biased region" description="Basic and acidic residues" evidence="1">
    <location>
        <begin position="501"/>
        <end position="512"/>
    </location>
</feature>
<feature type="compositionally biased region" description="Basic residues" evidence="1">
    <location>
        <begin position="109"/>
        <end position="118"/>
    </location>
</feature>
<evidence type="ECO:0000256" key="1">
    <source>
        <dbReference type="SAM" id="MobiDB-lite"/>
    </source>
</evidence>
<dbReference type="EMBL" id="LR215067">
    <property type="protein sequence ID" value="VEV57463.1"/>
    <property type="molecule type" value="Genomic_DNA"/>
</dbReference>
<feature type="compositionally biased region" description="Acidic residues" evidence="1">
    <location>
        <begin position="615"/>
        <end position="629"/>
    </location>
</feature>
<dbReference type="InterPro" id="IPR025451">
    <property type="entry name" value="DUF4211"/>
</dbReference>
<gene>
    <name evidence="3" type="ORF">PVVCY_1103490</name>
</gene>
<dbReference type="VEuPathDB" id="PlasmoDB:PVVCY_1103490"/>
<dbReference type="RefSeq" id="XP_037490643.1">
    <property type="nucleotide sequence ID" value="XM_037634554.1"/>
</dbReference>
<dbReference type="GeneID" id="19960575"/>
<dbReference type="Pfam" id="PF13926">
    <property type="entry name" value="DUF4211"/>
    <property type="match status" value="1"/>
</dbReference>
<feature type="compositionally biased region" description="Basic residues" evidence="1">
    <location>
        <begin position="295"/>
        <end position="320"/>
    </location>
</feature>
<feature type="region of interest" description="Disordered" evidence="1">
    <location>
        <begin position="272"/>
        <end position="369"/>
    </location>
</feature>
<dbReference type="Proteomes" id="UP000290582">
    <property type="component" value="Chromosome PVVCY_11"/>
</dbReference>
<feature type="compositionally biased region" description="Polar residues" evidence="1">
    <location>
        <begin position="18"/>
        <end position="28"/>
    </location>
</feature>
<dbReference type="KEGG" id="pvv:PVVCY_1103490"/>
<evidence type="ECO:0000313" key="4">
    <source>
        <dbReference type="Proteomes" id="UP000290582"/>
    </source>
</evidence>
<organism evidence="3 4">
    <name type="scientific">Plasmodium vinckei vinckei</name>
    <dbReference type="NCBI Taxonomy" id="54757"/>
    <lineage>
        <taxon>Eukaryota</taxon>
        <taxon>Sar</taxon>
        <taxon>Alveolata</taxon>
        <taxon>Apicomplexa</taxon>
        <taxon>Aconoidasida</taxon>
        <taxon>Haemosporida</taxon>
        <taxon>Plasmodiidae</taxon>
        <taxon>Plasmodium</taxon>
        <taxon>Plasmodium (Vinckeia)</taxon>
    </lineage>
</organism>
<feature type="region of interest" description="Disordered" evidence="1">
    <location>
        <begin position="109"/>
        <end position="146"/>
    </location>
</feature>
<feature type="region of interest" description="Disordered" evidence="1">
    <location>
        <begin position="601"/>
        <end position="629"/>
    </location>
</feature>
<feature type="compositionally biased region" description="Acidic residues" evidence="1">
    <location>
        <begin position="121"/>
        <end position="140"/>
    </location>
</feature>
<reference evidence="3 4" key="1">
    <citation type="submission" date="2019-01" db="EMBL/GenBank/DDBJ databases">
        <authorList>
            <person name="Ramaprasad A."/>
        </authorList>
    </citation>
    <scope>NUCLEOTIDE SEQUENCE [LARGE SCALE GENOMIC DNA]</scope>
</reference>
<dbReference type="AlphaFoldDB" id="A0A449BVN0"/>
<feature type="compositionally biased region" description="Basic and acidic residues" evidence="1">
    <location>
        <begin position="601"/>
        <end position="614"/>
    </location>
</feature>
<accession>A0A449BVN0</accession>
<evidence type="ECO:0000313" key="3">
    <source>
        <dbReference type="EMBL" id="VEV57463.1"/>
    </source>
</evidence>
<name>A0A449BVN0_PLAVN</name>
<feature type="compositionally biased region" description="Low complexity" evidence="1">
    <location>
        <begin position="278"/>
        <end position="287"/>
    </location>
</feature>
<feature type="compositionally biased region" description="Low complexity" evidence="1">
    <location>
        <begin position="324"/>
        <end position="347"/>
    </location>
</feature>
<protein>
    <recommendedName>
        <fullName evidence="2">DUF4211 domain-containing protein</fullName>
    </recommendedName>
</protein>